<reference evidence="1 2" key="1">
    <citation type="journal article" date="2021" name="ISME Commun">
        <title>Automated analysis of genomic sequences facilitates high-throughput and comprehensive description of bacteria.</title>
        <authorList>
            <person name="Hitch T.C.A."/>
        </authorList>
    </citation>
    <scope>NUCLEOTIDE SEQUENCE [LARGE SCALE GENOMIC DNA]</scope>
    <source>
        <strain evidence="1 2">Sanger_31</strain>
    </source>
</reference>
<dbReference type="Proteomes" id="UP001208131">
    <property type="component" value="Unassembled WGS sequence"/>
</dbReference>
<dbReference type="EMBL" id="JAOQJZ010000006">
    <property type="protein sequence ID" value="MCU6705728.1"/>
    <property type="molecule type" value="Genomic_DNA"/>
</dbReference>
<accession>A0AAE3IG86</accession>
<evidence type="ECO:0000313" key="2">
    <source>
        <dbReference type="Proteomes" id="UP001208131"/>
    </source>
</evidence>
<dbReference type="AlphaFoldDB" id="A0AAE3IG86"/>
<keyword evidence="2" id="KW-1185">Reference proteome</keyword>
<comment type="caution">
    <text evidence="1">The sequence shown here is derived from an EMBL/GenBank/DDBJ whole genome shotgun (WGS) entry which is preliminary data.</text>
</comment>
<proteinExistence type="predicted"/>
<evidence type="ECO:0000313" key="1">
    <source>
        <dbReference type="EMBL" id="MCU6705728.1"/>
    </source>
</evidence>
<sequence length="413" mass="48077">MEETQKSSYLSLGIFLKLLSRYTRKDKAIAEKRFLGANNTVISTTIFKYFISALTLNWYTDDNERSDTLKSLNSNLINCKKELFNFKFLMLEKDEIKAAFIEDVQSDTPIALAFMAEFVLYCIDENKCRQMVDELLRAIRDDKDIADDTTFYIFGNGKSTTKREMVDKQFNFTADCFLLGVWHFLISERSDSNCIGRDTLVDWYGTSTETYGKSQIGTELRRNVWEPLGREIRVIPSERKVLKEEKAVSQDNAEQEHKLFVYDMDSLSEEEQESLERLKKSRILRDLLRACHIGTCDKKNDDNKDDNNYAENYELFVMALKRCELLVLNNNNAGRIKEDVITLCKRLEKFIKLIKQKDTNNSSDKSYSAYNNSVKQKITSRKEVLDRVYTTLYGHYPVFSDEQLSDLLSVVKI</sequence>
<name>A0AAE3IG86_9FIRM</name>
<gene>
    <name evidence="1" type="ORF">OCV57_07310</name>
</gene>
<organism evidence="1 2">
    <name type="scientific">Hominimerdicola aceti</name>
    <dbReference type="NCBI Taxonomy" id="2981726"/>
    <lineage>
        <taxon>Bacteria</taxon>
        <taxon>Bacillati</taxon>
        <taxon>Bacillota</taxon>
        <taxon>Clostridia</taxon>
        <taxon>Eubacteriales</taxon>
        <taxon>Oscillospiraceae</taxon>
        <taxon>Hominimerdicola</taxon>
    </lineage>
</organism>
<dbReference type="RefSeq" id="WP_267301004.1">
    <property type="nucleotide sequence ID" value="NZ_JAOQJZ010000006.1"/>
</dbReference>
<protein>
    <submittedName>
        <fullName evidence="1">Uncharacterized protein</fullName>
    </submittedName>
</protein>